<dbReference type="Proteomes" id="UP000559117">
    <property type="component" value="Unassembled WGS sequence"/>
</dbReference>
<dbReference type="AlphaFoldDB" id="A0A840UI18"/>
<comment type="caution">
    <text evidence="1">The sequence shown here is derived from an EMBL/GenBank/DDBJ whole genome shotgun (WGS) entry which is preliminary data.</text>
</comment>
<evidence type="ECO:0000313" key="2">
    <source>
        <dbReference type="Proteomes" id="UP000559117"/>
    </source>
</evidence>
<name>A0A840UI18_9FIRM</name>
<evidence type="ECO:0000313" key="1">
    <source>
        <dbReference type="EMBL" id="MBB5335820.1"/>
    </source>
</evidence>
<proteinExistence type="predicted"/>
<dbReference type="EMBL" id="JACHFH010000009">
    <property type="protein sequence ID" value="MBB5335820.1"/>
    <property type="molecule type" value="Genomic_DNA"/>
</dbReference>
<sequence>MGCAYVKIGAYPIAKIQFSNNHLPDIAPYYLPFFNKIATDEEINAASTNTSNVIVTEKKGTDKESQTPIFKF</sequence>
<organism evidence="1 2">
    <name type="scientific">Pectinatus brassicae</name>
    <dbReference type="NCBI Taxonomy" id="862415"/>
    <lineage>
        <taxon>Bacteria</taxon>
        <taxon>Bacillati</taxon>
        <taxon>Bacillota</taxon>
        <taxon>Negativicutes</taxon>
        <taxon>Selenomonadales</taxon>
        <taxon>Selenomonadaceae</taxon>
        <taxon>Pectinatus</taxon>
    </lineage>
</organism>
<gene>
    <name evidence="1" type="ORF">HNR32_000954</name>
</gene>
<keyword evidence="2" id="KW-1185">Reference proteome</keyword>
<dbReference type="RefSeq" id="WP_183860175.1">
    <property type="nucleotide sequence ID" value="NZ_JACHFH010000009.1"/>
</dbReference>
<reference evidence="1 2" key="1">
    <citation type="submission" date="2020-08" db="EMBL/GenBank/DDBJ databases">
        <title>Genomic Encyclopedia of Type Strains, Phase IV (KMG-IV): sequencing the most valuable type-strain genomes for metagenomic binning, comparative biology and taxonomic classification.</title>
        <authorList>
            <person name="Goeker M."/>
        </authorList>
    </citation>
    <scope>NUCLEOTIDE SEQUENCE [LARGE SCALE GENOMIC DNA]</scope>
    <source>
        <strain evidence="1 2">DSM 24661</strain>
    </source>
</reference>
<protein>
    <submittedName>
        <fullName evidence="1">Uncharacterized protein</fullName>
    </submittedName>
</protein>
<accession>A0A840UI18</accession>